<evidence type="ECO:0000256" key="6">
    <source>
        <dbReference type="ARBA" id="ARBA00022679"/>
    </source>
</evidence>
<sequence length="555" mass="62295">MWTLTNALINNLGYIVLIAFTISKSKTFQKSLEHKIYTPKDIFILSSIFSCLGILGTYFGVNYYESIVNIRNIGIIVASIMCGPLIGGISGLIASIHRIFIGMGSATAVPCAITTLVAGVMPGYICKKNNYSNKHIIGAGSAIIVESLSMILIGIITPNGSEIIKVIYIPMAIINVLGVVMVIGIIDNILKEKEKIAGRQAKLALEIANETLPYFKDLNGESLKKVCEIIRTRLHGEAVIITDKKHVLAYDSRDENFKIGNKKICDHTEKVIETGEAMFISDQLVCKPYKFINGLKTRSGIIAPLKYDKEIIGVLKIYFTKDSDVTERKKYLILGLSNLISIQIQLGNIKNLKEMANKAEIHALQAQINPHFLFNSLNTITSFVRINPNKARELIINLANYLRYNIEFKEELVELQDEMHQVESYIYIEKCRFGDKINVHYHIDEEAKYIKVPPLIIQPLVENSIKHGLSNGVYGKNVWIMANKLNDGFRVTIEDDGCGIENKIINKIYNNEIDENKIGLHNVHSRVKLIYGKGLKIERLEHGTRISFTIKQKVG</sequence>
<dbReference type="GO" id="GO:0005886">
    <property type="term" value="C:plasma membrane"/>
    <property type="evidence" value="ECO:0007669"/>
    <property type="project" value="UniProtKB-SubCell"/>
</dbReference>
<proteinExistence type="predicted"/>
<organism evidence="17 18">
    <name type="scientific">Clostridium frigidicarnis</name>
    <dbReference type="NCBI Taxonomy" id="84698"/>
    <lineage>
        <taxon>Bacteria</taxon>
        <taxon>Bacillati</taxon>
        <taxon>Bacillota</taxon>
        <taxon>Clostridia</taxon>
        <taxon>Eubacteriales</taxon>
        <taxon>Clostridiaceae</taxon>
        <taxon>Clostridium</taxon>
    </lineage>
</organism>
<evidence type="ECO:0000313" key="17">
    <source>
        <dbReference type="EMBL" id="SFB10663.1"/>
    </source>
</evidence>
<dbReference type="Proteomes" id="UP000198619">
    <property type="component" value="Unassembled WGS sequence"/>
</dbReference>
<keyword evidence="18" id="KW-1185">Reference proteome</keyword>
<keyword evidence="11 15" id="KW-1133">Transmembrane helix</keyword>
<feature type="transmembrane region" description="Helical" evidence="15">
    <location>
        <begin position="99"/>
        <end position="124"/>
    </location>
</feature>
<dbReference type="AlphaFoldDB" id="A0A1I0YEP5"/>
<keyword evidence="14" id="KW-0175">Coiled coil</keyword>
<dbReference type="Gene3D" id="3.30.565.10">
    <property type="entry name" value="Histidine kinase-like ATPase, C-terminal domain"/>
    <property type="match status" value="1"/>
</dbReference>
<evidence type="ECO:0000256" key="2">
    <source>
        <dbReference type="ARBA" id="ARBA00004651"/>
    </source>
</evidence>
<dbReference type="Pfam" id="PF06580">
    <property type="entry name" value="His_kinase"/>
    <property type="match status" value="1"/>
</dbReference>
<dbReference type="EMBL" id="FOKI01000012">
    <property type="protein sequence ID" value="SFB10663.1"/>
    <property type="molecule type" value="Genomic_DNA"/>
</dbReference>
<evidence type="ECO:0000256" key="12">
    <source>
        <dbReference type="ARBA" id="ARBA00023012"/>
    </source>
</evidence>
<evidence type="ECO:0000256" key="10">
    <source>
        <dbReference type="ARBA" id="ARBA00022840"/>
    </source>
</evidence>
<keyword evidence="6" id="KW-0808">Transferase</keyword>
<keyword evidence="13 15" id="KW-0472">Membrane</keyword>
<keyword evidence="8" id="KW-0547">Nucleotide-binding</keyword>
<dbReference type="PANTHER" id="PTHR34220:SF7">
    <property type="entry name" value="SENSOR HISTIDINE KINASE YPDA"/>
    <property type="match status" value="1"/>
</dbReference>
<dbReference type="EC" id="2.7.13.3" evidence="3"/>
<evidence type="ECO:0000256" key="5">
    <source>
        <dbReference type="ARBA" id="ARBA00022553"/>
    </source>
</evidence>
<feature type="transmembrane region" description="Helical" evidence="15">
    <location>
        <begin position="168"/>
        <end position="190"/>
    </location>
</feature>
<evidence type="ECO:0000256" key="9">
    <source>
        <dbReference type="ARBA" id="ARBA00022777"/>
    </source>
</evidence>
<evidence type="ECO:0000256" key="14">
    <source>
        <dbReference type="SAM" id="Coils"/>
    </source>
</evidence>
<dbReference type="Pfam" id="PF07694">
    <property type="entry name" value="5TM-5TMR_LYT"/>
    <property type="match status" value="1"/>
</dbReference>
<evidence type="ECO:0000256" key="3">
    <source>
        <dbReference type="ARBA" id="ARBA00012438"/>
    </source>
</evidence>
<feature type="transmembrane region" description="Helical" evidence="15">
    <location>
        <begin position="42"/>
        <end position="61"/>
    </location>
</feature>
<keyword evidence="12" id="KW-0902">Two-component regulatory system</keyword>
<dbReference type="Gene3D" id="1.10.1760.20">
    <property type="match status" value="1"/>
</dbReference>
<keyword evidence="7 15" id="KW-0812">Transmembrane</keyword>
<evidence type="ECO:0000313" key="18">
    <source>
        <dbReference type="Proteomes" id="UP000198619"/>
    </source>
</evidence>
<dbReference type="STRING" id="84698.SAMN04488528_101261"/>
<evidence type="ECO:0000259" key="16">
    <source>
        <dbReference type="SMART" id="SM00387"/>
    </source>
</evidence>
<dbReference type="OrthoDB" id="9809348at2"/>
<dbReference type="Pfam" id="PF02518">
    <property type="entry name" value="HATPase_c"/>
    <property type="match status" value="1"/>
</dbReference>
<gene>
    <name evidence="17" type="ORF">SAMN04488528_101261</name>
</gene>
<dbReference type="InterPro" id="IPR003594">
    <property type="entry name" value="HATPase_dom"/>
</dbReference>
<feature type="transmembrane region" description="Helical" evidence="15">
    <location>
        <begin position="73"/>
        <end position="93"/>
    </location>
</feature>
<dbReference type="InterPro" id="IPR003018">
    <property type="entry name" value="GAF"/>
</dbReference>
<comment type="subcellular location">
    <subcellularLocation>
        <location evidence="2">Cell membrane</location>
        <topology evidence="2">Multi-pass membrane protein</topology>
    </subcellularLocation>
</comment>
<reference evidence="17 18" key="1">
    <citation type="submission" date="2016-10" db="EMBL/GenBank/DDBJ databases">
        <authorList>
            <person name="de Groot N.N."/>
        </authorList>
    </citation>
    <scope>NUCLEOTIDE SEQUENCE [LARGE SCALE GENOMIC DNA]</scope>
    <source>
        <strain evidence="17 18">DSM 12271</strain>
    </source>
</reference>
<keyword evidence="4" id="KW-1003">Cell membrane</keyword>
<dbReference type="GO" id="GO:0000155">
    <property type="term" value="F:phosphorelay sensor kinase activity"/>
    <property type="evidence" value="ECO:0007669"/>
    <property type="project" value="InterPro"/>
</dbReference>
<dbReference type="SUPFAM" id="SSF55874">
    <property type="entry name" value="ATPase domain of HSP90 chaperone/DNA topoisomerase II/histidine kinase"/>
    <property type="match status" value="1"/>
</dbReference>
<dbReference type="SUPFAM" id="SSF55781">
    <property type="entry name" value="GAF domain-like"/>
    <property type="match status" value="1"/>
</dbReference>
<keyword evidence="10" id="KW-0067">ATP-binding</keyword>
<evidence type="ECO:0000256" key="4">
    <source>
        <dbReference type="ARBA" id="ARBA00022475"/>
    </source>
</evidence>
<evidence type="ECO:0000256" key="15">
    <source>
        <dbReference type="SAM" id="Phobius"/>
    </source>
</evidence>
<evidence type="ECO:0000256" key="13">
    <source>
        <dbReference type="ARBA" id="ARBA00023136"/>
    </source>
</evidence>
<dbReference type="InterPro" id="IPR010559">
    <property type="entry name" value="Sig_transdc_His_kin_internal"/>
</dbReference>
<feature type="domain" description="Histidine kinase/HSP90-like ATPase" evidence="16">
    <location>
        <begin position="452"/>
        <end position="554"/>
    </location>
</feature>
<feature type="coiled-coil region" evidence="14">
    <location>
        <begin position="398"/>
        <end position="425"/>
    </location>
</feature>
<accession>A0A1I0YEP5</accession>
<comment type="catalytic activity">
    <reaction evidence="1">
        <text>ATP + protein L-histidine = ADP + protein N-phospho-L-histidine.</text>
        <dbReference type="EC" id="2.7.13.3"/>
    </reaction>
</comment>
<keyword evidence="9 17" id="KW-0418">Kinase</keyword>
<dbReference type="RefSeq" id="WP_090040847.1">
    <property type="nucleotide sequence ID" value="NZ_FOKI01000012.1"/>
</dbReference>
<feature type="transmembrane region" description="Helical" evidence="15">
    <location>
        <begin position="136"/>
        <end position="156"/>
    </location>
</feature>
<protein>
    <recommendedName>
        <fullName evidence="3">histidine kinase</fullName>
        <ecNumber evidence="3">2.7.13.3</ecNumber>
    </recommendedName>
</protein>
<evidence type="ECO:0000256" key="8">
    <source>
        <dbReference type="ARBA" id="ARBA00022741"/>
    </source>
</evidence>
<dbReference type="InterPro" id="IPR029016">
    <property type="entry name" value="GAF-like_dom_sf"/>
</dbReference>
<name>A0A1I0YEP5_9CLOT</name>
<evidence type="ECO:0000256" key="1">
    <source>
        <dbReference type="ARBA" id="ARBA00000085"/>
    </source>
</evidence>
<keyword evidence="5" id="KW-0597">Phosphoprotein</keyword>
<evidence type="ECO:0000256" key="7">
    <source>
        <dbReference type="ARBA" id="ARBA00022692"/>
    </source>
</evidence>
<feature type="transmembrane region" description="Helical" evidence="15">
    <location>
        <begin position="7"/>
        <end position="22"/>
    </location>
</feature>
<dbReference type="PANTHER" id="PTHR34220">
    <property type="entry name" value="SENSOR HISTIDINE KINASE YPDA"/>
    <property type="match status" value="1"/>
</dbReference>
<dbReference type="GO" id="GO:0005524">
    <property type="term" value="F:ATP binding"/>
    <property type="evidence" value="ECO:0007669"/>
    <property type="project" value="UniProtKB-KW"/>
</dbReference>
<dbReference type="Gene3D" id="3.30.450.40">
    <property type="match status" value="1"/>
</dbReference>
<dbReference type="InterPro" id="IPR011620">
    <property type="entry name" value="Sig_transdc_His_kinase_LytS_TM"/>
</dbReference>
<dbReference type="InterPro" id="IPR050640">
    <property type="entry name" value="Bact_2-comp_sensor_kinase"/>
</dbReference>
<dbReference type="GO" id="GO:0071555">
    <property type="term" value="P:cell wall organization"/>
    <property type="evidence" value="ECO:0007669"/>
    <property type="project" value="InterPro"/>
</dbReference>
<dbReference type="Pfam" id="PF01590">
    <property type="entry name" value="GAF"/>
    <property type="match status" value="1"/>
</dbReference>
<dbReference type="InterPro" id="IPR036890">
    <property type="entry name" value="HATPase_C_sf"/>
</dbReference>
<dbReference type="SMART" id="SM00387">
    <property type="entry name" value="HATPase_c"/>
    <property type="match status" value="1"/>
</dbReference>
<evidence type="ECO:0000256" key="11">
    <source>
        <dbReference type="ARBA" id="ARBA00022989"/>
    </source>
</evidence>